<reference evidence="2 3" key="1">
    <citation type="submission" date="2023-10" db="EMBL/GenBank/DDBJ databases">
        <title>Draft Genome Sequence of Candida saopaulonensis from a very Premature Infant with Sepsis.</title>
        <authorList>
            <person name="Ning Y."/>
            <person name="Dai R."/>
            <person name="Xiao M."/>
            <person name="Xu Y."/>
            <person name="Yan Q."/>
            <person name="Zhang L."/>
        </authorList>
    </citation>
    <scope>NUCLEOTIDE SEQUENCE [LARGE SCALE GENOMIC DNA]</scope>
    <source>
        <strain evidence="2 3">19XY460</strain>
    </source>
</reference>
<dbReference type="PANTHER" id="PTHR31014:SF0">
    <property type="entry name" value="MITOCHONDRIAL TRANSLATION SYSTEM COMPONENT PET127-RELATED"/>
    <property type="match status" value="1"/>
</dbReference>
<feature type="compositionally biased region" description="Basic residues" evidence="1">
    <location>
        <begin position="69"/>
        <end position="82"/>
    </location>
</feature>
<evidence type="ECO:0000313" key="2">
    <source>
        <dbReference type="EMBL" id="WPK25802.1"/>
    </source>
</evidence>
<accession>A0AAX4HBB3</accession>
<dbReference type="Proteomes" id="UP001338582">
    <property type="component" value="Chromosome 4"/>
</dbReference>
<name>A0AAX4HBB3_9ASCO</name>
<dbReference type="EMBL" id="CP138897">
    <property type="protein sequence ID" value="WPK25802.1"/>
    <property type="molecule type" value="Genomic_DNA"/>
</dbReference>
<sequence length="708" mass="80862">MYLPVSSLYLRSLTLRSICVSQIRSSSTVANSVLPKSKSGGRDEYLKRMEQFSKNLKQVANKSKDAKKVKFKKNSKNSKRKNQNSTQKKPNRSKPLVEQQHSFKLPHGSKSSTEKGEEDIVSDVLVPQAILFLQAKAPVLKDIPQLAHDLDKVLFSPGVHFLKDPRTRIFNFTPYLDKIRPYEEFDSSKFPGFVSASKDDSLLQEAIKRNKTYYSSTSSMTLTLIQFYLLLNNYDPSAEHRFNFPQFTRNVRNLPLTVFVEPKGKNAKGKTVYSVTSDKSTDVEILLLALGHCLEALLTTEENEFAHYLVAEQSEKNKTIEKGSNSDANEPEDKAANIYNYLACGGFLMRSQLDCYDSRLPGNGTFDLKTRAACAIRYDQSPESANTGYKICKIAGNLESFEREYKDLIRTGGLLKYGFQARIGQMDGIFVAYHSVNSFSGFQYLPLSEIDKVFFSDENLQKHIELSFTPEDILKNDNIASYVAENQFKVSLTIWQKIMNLVAEDFKGTEYENLPYRLVTKRYTKWLPSQTVHKSAGNQESFLRVFAIPLVGDRIDKLQNFPSRFKTSFRENLTAAERLENLTKAEEELNALNMEVVEDVPILCYQVRVNNLLNPTKNCHVGKHPYPRGVGLDHGWKYRIQRENGEVPVKERYGELMRLAASVLTMGSRMALSNKGNDITHMVRRYGEVGRLRDEEWENQKQERKETP</sequence>
<protein>
    <submittedName>
        <fullName evidence="2">Uncharacterized protein</fullName>
    </submittedName>
</protein>
<feature type="region of interest" description="Disordered" evidence="1">
    <location>
        <begin position="58"/>
        <end position="116"/>
    </location>
</feature>
<dbReference type="GO" id="GO:0005740">
    <property type="term" value="C:mitochondrial envelope"/>
    <property type="evidence" value="ECO:0007669"/>
    <property type="project" value="TreeGrafter"/>
</dbReference>
<evidence type="ECO:0000313" key="3">
    <source>
        <dbReference type="Proteomes" id="UP001338582"/>
    </source>
</evidence>
<dbReference type="AlphaFoldDB" id="A0AAX4HBB3"/>
<dbReference type="GeneID" id="88174197"/>
<evidence type="ECO:0000256" key="1">
    <source>
        <dbReference type="SAM" id="MobiDB-lite"/>
    </source>
</evidence>
<proteinExistence type="predicted"/>
<dbReference type="KEGG" id="asau:88174197"/>
<dbReference type="InterPro" id="IPR013943">
    <property type="entry name" value="Pet127"/>
</dbReference>
<gene>
    <name evidence="2" type="ORF">PUMCH_003133</name>
</gene>
<dbReference type="GO" id="GO:0000964">
    <property type="term" value="P:mitochondrial RNA 5'-end processing"/>
    <property type="evidence" value="ECO:0007669"/>
    <property type="project" value="TreeGrafter"/>
</dbReference>
<keyword evidence="3" id="KW-1185">Reference proteome</keyword>
<dbReference type="RefSeq" id="XP_062878184.1">
    <property type="nucleotide sequence ID" value="XM_063022114.1"/>
</dbReference>
<dbReference type="Pfam" id="PF08634">
    <property type="entry name" value="Pet127"/>
    <property type="match status" value="1"/>
</dbReference>
<dbReference type="PANTHER" id="PTHR31014">
    <property type="entry name" value="MITOCHONDRIAL TRANSLATION SYSTEM COMPONENT PET127-RELATED"/>
    <property type="match status" value="1"/>
</dbReference>
<organism evidence="2 3">
    <name type="scientific">Australozyma saopauloensis</name>
    <dbReference type="NCBI Taxonomy" id="291208"/>
    <lineage>
        <taxon>Eukaryota</taxon>
        <taxon>Fungi</taxon>
        <taxon>Dikarya</taxon>
        <taxon>Ascomycota</taxon>
        <taxon>Saccharomycotina</taxon>
        <taxon>Pichiomycetes</taxon>
        <taxon>Metschnikowiaceae</taxon>
        <taxon>Australozyma</taxon>
    </lineage>
</organism>